<dbReference type="AlphaFoldDB" id="A0A7K0BRR9"/>
<dbReference type="PANTHER" id="PTHR10543:SF89">
    <property type="entry name" value="CAROTENOID 9,10(9',10')-CLEAVAGE DIOXYGENASE 1"/>
    <property type="match status" value="1"/>
</dbReference>
<dbReference type="InterPro" id="IPR004294">
    <property type="entry name" value="Carotenoid_Oase"/>
</dbReference>
<dbReference type="Proteomes" id="UP000487268">
    <property type="component" value="Unassembled WGS sequence"/>
</dbReference>
<feature type="binding site" evidence="5">
    <location>
        <position position="167"/>
    </location>
    <ligand>
        <name>Fe cation</name>
        <dbReference type="ChEBI" id="CHEBI:24875"/>
        <note>catalytic</note>
    </ligand>
</feature>
<sequence>MPVPRSILGKGDVADLDLAVVAGAWPAGLTGHVVISTSDQRTHPVHAFFGDGIMIRLALRPGTDGAPAGRFAWRPRVIDTPSVRLRRKRPDLFTAGPVGTSSPWGFVNAANTAPLPWGDRLFATWDAGRPVEVDPVTLGFVAEVGQRDGWKPALDQAVLPLVSTSAHPVVDPERDCLWTVSRDVMTGTVWVIRYDGEGKHVRRWRVEDAALPQATHTITQTRDWLVLADTAYKVDAEEIFGGERTAANNPDGPVLLIRKDDLVPGRDSVACTRFRIAPEVNHFYARYDDSVGIDVVMEHTPGVDIGMYLREDDLDAFGRPVDPALRGMYCHGMTPALTTVLRFDPATGRVTEHARARDPERWWQAELSAIDWSMEGQLNPTRHHLVFLGFHPEAVNQRALANYGDRVDRALFPKEETPAVLASLDRDDLKPLSEWTFALDDYPTSPVFVPRGLGAPGRSRYAGADPGGHDGYLVVAVHNDDRFRVEVFDAADVSRGPVAVLAPPHGTTVPFLIHAAWMPAAVPAPAGLDRLRFADDLDERLDQLDPELAAVAREVADELDAG</sequence>
<evidence type="ECO:0000256" key="4">
    <source>
        <dbReference type="ARBA" id="ARBA00023004"/>
    </source>
</evidence>
<dbReference type="RefSeq" id="WP_153531341.1">
    <property type="nucleotide sequence ID" value="NZ_WEGH01000001.1"/>
</dbReference>
<dbReference type="EC" id="1.13.11.-" evidence="6"/>
<name>A0A7K0BRR9_9ACTN</name>
<keyword evidence="6" id="KW-0223">Dioxygenase</keyword>
<dbReference type="OrthoDB" id="972944at2"/>
<evidence type="ECO:0000256" key="1">
    <source>
        <dbReference type="ARBA" id="ARBA00006787"/>
    </source>
</evidence>
<accession>A0A7K0BRR9</accession>
<feature type="binding site" evidence="5">
    <location>
        <position position="514"/>
    </location>
    <ligand>
        <name>Fe cation</name>
        <dbReference type="ChEBI" id="CHEBI:24875"/>
        <note>catalytic</note>
    </ligand>
</feature>
<evidence type="ECO:0000313" key="7">
    <source>
        <dbReference type="EMBL" id="MQY03404.1"/>
    </source>
</evidence>
<keyword evidence="3 6" id="KW-0560">Oxidoreductase</keyword>
<dbReference type="GO" id="GO:0016121">
    <property type="term" value="P:carotene catabolic process"/>
    <property type="evidence" value="ECO:0007669"/>
    <property type="project" value="TreeGrafter"/>
</dbReference>
<proteinExistence type="inferred from homology"/>
<feature type="binding site" evidence="5">
    <location>
        <position position="216"/>
    </location>
    <ligand>
        <name>Fe cation</name>
        <dbReference type="ChEBI" id="CHEBI:24875"/>
        <note>catalytic</note>
    </ligand>
</feature>
<evidence type="ECO:0000256" key="2">
    <source>
        <dbReference type="ARBA" id="ARBA00022723"/>
    </source>
</evidence>
<dbReference type="GO" id="GO:0046872">
    <property type="term" value="F:metal ion binding"/>
    <property type="evidence" value="ECO:0007669"/>
    <property type="project" value="UniProtKB-KW"/>
</dbReference>
<organism evidence="7 8">
    <name type="scientific">Actinomadura macrotermitis</name>
    <dbReference type="NCBI Taxonomy" id="2585200"/>
    <lineage>
        <taxon>Bacteria</taxon>
        <taxon>Bacillati</taxon>
        <taxon>Actinomycetota</taxon>
        <taxon>Actinomycetes</taxon>
        <taxon>Streptosporangiales</taxon>
        <taxon>Thermomonosporaceae</taxon>
        <taxon>Actinomadura</taxon>
    </lineage>
</organism>
<gene>
    <name evidence="7" type="ORF">ACRB68_14460</name>
</gene>
<feature type="binding site" evidence="5">
    <location>
        <position position="282"/>
    </location>
    <ligand>
        <name>Fe cation</name>
        <dbReference type="ChEBI" id="CHEBI:24875"/>
        <note>catalytic</note>
    </ligand>
</feature>
<keyword evidence="2 5" id="KW-0479">Metal-binding</keyword>
<dbReference type="PANTHER" id="PTHR10543">
    <property type="entry name" value="BETA-CAROTENE DIOXYGENASE"/>
    <property type="match status" value="1"/>
</dbReference>
<comment type="cofactor">
    <cofactor evidence="5 6">
        <name>Fe(2+)</name>
        <dbReference type="ChEBI" id="CHEBI:29033"/>
    </cofactor>
    <text evidence="5 6">Binds 1 Fe(2+) ion per subunit.</text>
</comment>
<reference evidence="7 8" key="1">
    <citation type="submission" date="2019-10" db="EMBL/GenBank/DDBJ databases">
        <title>Actinomadura rubteroloni sp. nov. and Actinomadura macrotermitis sp. nov., isolated from the gut of fungus growing-termite Macrotermes natalensis.</title>
        <authorList>
            <person name="Benndorf R."/>
            <person name="Martin K."/>
            <person name="Kuefner M."/>
            <person name="De Beer W."/>
            <person name="Kaster A.-K."/>
            <person name="Vollmers J."/>
            <person name="Poulsen M."/>
            <person name="Beemelmanns C."/>
        </authorList>
    </citation>
    <scope>NUCLEOTIDE SEQUENCE [LARGE SCALE GENOMIC DNA]</scope>
    <source>
        <strain evidence="7 8">RB68</strain>
    </source>
</reference>
<keyword evidence="4 5" id="KW-0408">Iron</keyword>
<dbReference type="Pfam" id="PF03055">
    <property type="entry name" value="RPE65"/>
    <property type="match status" value="1"/>
</dbReference>
<evidence type="ECO:0000256" key="5">
    <source>
        <dbReference type="PIRSR" id="PIRSR604294-1"/>
    </source>
</evidence>
<protein>
    <recommendedName>
        <fullName evidence="6">Dioxygenase</fullName>
        <ecNumber evidence="6">1.13.11.-</ecNumber>
    </recommendedName>
</protein>
<comment type="caution">
    <text evidence="7">The sequence shown here is derived from an EMBL/GenBank/DDBJ whole genome shotgun (WGS) entry which is preliminary data.</text>
</comment>
<dbReference type="GO" id="GO:0010436">
    <property type="term" value="F:carotenoid dioxygenase activity"/>
    <property type="evidence" value="ECO:0007669"/>
    <property type="project" value="TreeGrafter"/>
</dbReference>
<dbReference type="EMBL" id="WEGH01000001">
    <property type="protein sequence ID" value="MQY03404.1"/>
    <property type="molecule type" value="Genomic_DNA"/>
</dbReference>
<evidence type="ECO:0000256" key="6">
    <source>
        <dbReference type="RuleBase" id="RU364048"/>
    </source>
</evidence>
<evidence type="ECO:0000256" key="3">
    <source>
        <dbReference type="ARBA" id="ARBA00023002"/>
    </source>
</evidence>
<keyword evidence="8" id="KW-1185">Reference proteome</keyword>
<evidence type="ECO:0000313" key="8">
    <source>
        <dbReference type="Proteomes" id="UP000487268"/>
    </source>
</evidence>
<comment type="similarity">
    <text evidence="1 6">Belongs to the carotenoid oxygenase family.</text>
</comment>